<feature type="region of interest" description="Disordered" evidence="1">
    <location>
        <begin position="1"/>
        <end position="35"/>
    </location>
</feature>
<proteinExistence type="predicted"/>
<dbReference type="OrthoDB" id="5372011at2759"/>
<evidence type="ECO:0000313" key="2">
    <source>
        <dbReference type="EMBL" id="KIW14357.1"/>
    </source>
</evidence>
<sequence>MSTTETVETKFLEPEEFRRMHGGGNPRQRTPRDQLQRRERAEMILNHYQLLWKYADANDKSVPQTRSYFHKVALGLKTEPIIENWLHDDDE</sequence>
<dbReference type="RefSeq" id="XP_016234573.1">
    <property type="nucleotide sequence ID" value="XM_016381471.1"/>
</dbReference>
<feature type="compositionally biased region" description="Basic and acidic residues" evidence="1">
    <location>
        <begin position="7"/>
        <end position="19"/>
    </location>
</feature>
<organism evidence="2 3">
    <name type="scientific">Exophiala spinifera</name>
    <dbReference type="NCBI Taxonomy" id="91928"/>
    <lineage>
        <taxon>Eukaryota</taxon>
        <taxon>Fungi</taxon>
        <taxon>Dikarya</taxon>
        <taxon>Ascomycota</taxon>
        <taxon>Pezizomycotina</taxon>
        <taxon>Eurotiomycetes</taxon>
        <taxon>Chaetothyriomycetidae</taxon>
        <taxon>Chaetothyriales</taxon>
        <taxon>Herpotrichiellaceae</taxon>
        <taxon>Exophiala</taxon>
    </lineage>
</organism>
<gene>
    <name evidence="2" type="ORF">PV08_07139</name>
</gene>
<name>A0A0D1ZND9_9EURO</name>
<dbReference type="EMBL" id="KN847496">
    <property type="protein sequence ID" value="KIW14357.1"/>
    <property type="molecule type" value="Genomic_DNA"/>
</dbReference>
<accession>A0A0D1ZND9</accession>
<dbReference type="AlphaFoldDB" id="A0A0D1ZND9"/>
<dbReference type="VEuPathDB" id="FungiDB:PV08_07139"/>
<dbReference type="Proteomes" id="UP000053328">
    <property type="component" value="Unassembled WGS sequence"/>
</dbReference>
<dbReference type="GeneID" id="27334222"/>
<evidence type="ECO:0000256" key="1">
    <source>
        <dbReference type="SAM" id="MobiDB-lite"/>
    </source>
</evidence>
<reference evidence="2 3" key="1">
    <citation type="submission" date="2015-01" db="EMBL/GenBank/DDBJ databases">
        <title>The Genome Sequence of Exophiala spinifera CBS89968.</title>
        <authorList>
            <consortium name="The Broad Institute Genomics Platform"/>
            <person name="Cuomo C."/>
            <person name="de Hoog S."/>
            <person name="Gorbushina A."/>
            <person name="Stielow B."/>
            <person name="Teixiera M."/>
            <person name="Abouelleil A."/>
            <person name="Chapman S.B."/>
            <person name="Priest M."/>
            <person name="Young S.K."/>
            <person name="Wortman J."/>
            <person name="Nusbaum C."/>
            <person name="Birren B."/>
        </authorList>
    </citation>
    <scope>NUCLEOTIDE SEQUENCE [LARGE SCALE GENOMIC DNA]</scope>
    <source>
        <strain evidence="2 3">CBS 89968</strain>
    </source>
</reference>
<keyword evidence="3" id="KW-1185">Reference proteome</keyword>
<evidence type="ECO:0000313" key="3">
    <source>
        <dbReference type="Proteomes" id="UP000053328"/>
    </source>
</evidence>
<protein>
    <submittedName>
        <fullName evidence="2">Uncharacterized protein</fullName>
    </submittedName>
</protein>
<dbReference type="HOGENOM" id="CLU_184671_0_0_1"/>